<dbReference type="PANTHER" id="PTHR45527">
    <property type="entry name" value="NONRIBOSOMAL PEPTIDE SYNTHETASE"/>
    <property type="match status" value="1"/>
</dbReference>
<dbReference type="Pfam" id="PF13193">
    <property type="entry name" value="AMP-binding_C"/>
    <property type="match status" value="1"/>
</dbReference>
<dbReference type="InterPro" id="IPR045851">
    <property type="entry name" value="AMP-bd_C_sf"/>
</dbReference>
<dbReference type="PROSITE" id="PS00012">
    <property type="entry name" value="PHOSPHOPANTETHEINE"/>
    <property type="match status" value="1"/>
</dbReference>
<dbReference type="GO" id="GO:0031177">
    <property type="term" value="F:phosphopantetheine binding"/>
    <property type="evidence" value="ECO:0007669"/>
    <property type="project" value="InterPro"/>
</dbReference>
<evidence type="ECO:0000313" key="5">
    <source>
        <dbReference type="EMBL" id="OLQ72172.1"/>
    </source>
</evidence>
<dbReference type="InterPro" id="IPR020845">
    <property type="entry name" value="AMP-binding_CS"/>
</dbReference>
<dbReference type="InterPro" id="IPR042099">
    <property type="entry name" value="ANL_N_sf"/>
</dbReference>
<dbReference type="OrthoDB" id="9757559at2"/>
<dbReference type="Pfam" id="PF00668">
    <property type="entry name" value="Condensation"/>
    <property type="match status" value="1"/>
</dbReference>
<dbReference type="Gene3D" id="3.30.300.30">
    <property type="match status" value="1"/>
</dbReference>
<name>A0A1Q9GCQ9_9GAMM</name>
<evidence type="ECO:0000256" key="2">
    <source>
        <dbReference type="ARBA" id="ARBA00022450"/>
    </source>
</evidence>
<dbReference type="SUPFAM" id="SSF52777">
    <property type="entry name" value="CoA-dependent acyltransferases"/>
    <property type="match status" value="2"/>
</dbReference>
<accession>A0A1Q9GCQ9</accession>
<dbReference type="Pfam" id="PF00550">
    <property type="entry name" value="PP-binding"/>
    <property type="match status" value="1"/>
</dbReference>
<dbReference type="InterPro" id="IPR020806">
    <property type="entry name" value="PKS_PP-bd"/>
</dbReference>
<dbReference type="SMART" id="SM00823">
    <property type="entry name" value="PKS_PP"/>
    <property type="match status" value="1"/>
</dbReference>
<dbReference type="InterPro" id="IPR029058">
    <property type="entry name" value="AB_hydrolase_fold"/>
</dbReference>
<evidence type="ECO:0000256" key="1">
    <source>
        <dbReference type="ARBA" id="ARBA00001957"/>
    </source>
</evidence>
<dbReference type="Gene3D" id="3.40.50.12780">
    <property type="entry name" value="N-terminal domain of ligase-like"/>
    <property type="match status" value="1"/>
</dbReference>
<dbReference type="InterPro" id="IPR036736">
    <property type="entry name" value="ACP-like_sf"/>
</dbReference>
<keyword evidence="2" id="KW-0596">Phosphopantetheine</keyword>
<dbReference type="InterPro" id="IPR023213">
    <property type="entry name" value="CAT-like_dom_sf"/>
</dbReference>
<dbReference type="Pfam" id="PF00501">
    <property type="entry name" value="AMP-binding"/>
    <property type="match status" value="1"/>
</dbReference>
<dbReference type="InterPro" id="IPR009081">
    <property type="entry name" value="PP-bd_ACP"/>
</dbReference>
<evidence type="ECO:0000256" key="3">
    <source>
        <dbReference type="ARBA" id="ARBA00022553"/>
    </source>
</evidence>
<dbReference type="RefSeq" id="WP_075767147.1">
    <property type="nucleotide sequence ID" value="NZ_MJIL01000092.1"/>
</dbReference>
<keyword evidence="3" id="KW-0597">Phosphoprotein</keyword>
<dbReference type="InterPro" id="IPR000873">
    <property type="entry name" value="AMP-dep_synth/lig_dom"/>
</dbReference>
<dbReference type="SUPFAM" id="SSF56801">
    <property type="entry name" value="Acetyl-CoA synthetase-like"/>
    <property type="match status" value="1"/>
</dbReference>
<dbReference type="NCBIfam" id="TIGR01733">
    <property type="entry name" value="AA-adenyl-dom"/>
    <property type="match status" value="1"/>
</dbReference>
<dbReference type="CDD" id="cd05930">
    <property type="entry name" value="A_NRPS"/>
    <property type="match status" value="1"/>
</dbReference>
<dbReference type="Gene3D" id="3.30.559.10">
    <property type="entry name" value="Chloramphenicol acetyltransferase-like domain"/>
    <property type="match status" value="1"/>
</dbReference>
<dbReference type="Pfam" id="PF00975">
    <property type="entry name" value="Thioesterase"/>
    <property type="match status" value="1"/>
</dbReference>
<gene>
    <name evidence="5" type="ORF">BIT28_24395</name>
</gene>
<evidence type="ECO:0000313" key="6">
    <source>
        <dbReference type="Proteomes" id="UP000186905"/>
    </source>
</evidence>
<dbReference type="InterPro" id="IPR001031">
    <property type="entry name" value="Thioesterase"/>
</dbReference>
<dbReference type="GO" id="GO:0003824">
    <property type="term" value="F:catalytic activity"/>
    <property type="evidence" value="ECO:0007669"/>
    <property type="project" value="InterPro"/>
</dbReference>
<dbReference type="Proteomes" id="UP000186905">
    <property type="component" value="Unassembled WGS sequence"/>
</dbReference>
<comment type="caution">
    <text evidence="5">The sequence shown here is derived from an EMBL/GenBank/DDBJ whole genome shotgun (WGS) entry which is preliminary data.</text>
</comment>
<dbReference type="STRING" id="1903952.BIT28_24395"/>
<reference evidence="5 6" key="1">
    <citation type="submission" date="2016-09" db="EMBL/GenBank/DDBJ databases">
        <title>Photobacterium proteolyticum sp. nov. a protease producing bacterium isolated from ocean sediments of Laizhou Bay.</title>
        <authorList>
            <person name="Li Y."/>
        </authorList>
    </citation>
    <scope>NUCLEOTIDE SEQUENCE [LARGE SCALE GENOMIC DNA]</scope>
    <source>
        <strain evidence="5 6">13-12</strain>
    </source>
</reference>
<proteinExistence type="predicted"/>
<dbReference type="FunFam" id="3.40.50.980:FF:000001">
    <property type="entry name" value="Non-ribosomal peptide synthetase"/>
    <property type="match status" value="1"/>
</dbReference>
<sequence>MFDKVSCSLSAAQQEVCLAISQSGHNLNYHLCDVLEFHGELDLSKLEQAIQVQFTETETLRTTLDIQAETGLFTQFIHAPDTQAGKKLDFHDVSVSQDPEQEYERLLSNLLSQDMDLINGPLARYIVVRLAPSQFRIIELASHLVVDGWGHGILSGNIAAHYNKLCRGETVEAQNLPPLSSIFTAEDEYRNSKMMVKDQAYWQKYCLDLPEPTQLVPGDAPLAKLNRLRKVFDGPVLHQLRDVTAEHKLRMSSVLMALCATYLHRLTGQSELAVGMPVAARQIKTLRDVPSMVANILPLHLSFDENSTVLSVASNIQRQLRRHLLHQTYRFEEMIRDLYDERGNKPLFKTLLNVVAYDQGANFDGGETRIQNVANGPASYLGIDIFDRNKDGRLEIGFNANAELFSNEALEMHYQRLTLLLARFVEKPNTPAADYNLFFDGEYERLYSLPGKAAVLPVFADAFNTSVNKHASKFALSQGERQISYSMLNDYADRLANHLRQQGVNQNDCVAVVVSRSIEWAVAAVALFKLGAAYVPVDPELPDGRIEHILSDAAPAKILVSPGCGLNVNIPAEKVLYLTAELFEQLPTARQSVYSVDPNSQAYLIYTSGSTGKPKGVEITHRNLVPIARTAIEAADLQPGEKVLQFIAAGFDMSVLEIMMTLLAGATLVVTDKVASTPGKPLAKLVKRENIDLLVMTPSLLAYHKTEDFRQGTRLLLGGEACTPALLSRFSHCRLLNVYGPTETSFATSINAKFGTNDLSIGPPTANTRLYVVDKQQQLLPPGSWGDLFIGGPGVAQGYRNQPELTAKGFVPDLLDESTTMYRVGDRVYFDSEERIHYLGRQDNQIKLRGLRIELDEIKNALLSCSDVEDAVALLSELPHGPAIVGYVVCKDAALESDRLKQALSRQLPHHMIPSVILTVEEFPLTSNGKLAVRQLPSPAIIDNTDKLLPTTAEEETMCSLFASILERNQVYTNENFFELGGHSLLGLQLINRINEAFGVTLGISDFLAASSPRQLVQRLDPSISYSDPFDSMLPLRVEGTRPPLFCIHPGGGIAWPYAGLLPFLPEDQPVYAIQSPILRDPNRIVGSLDELAEEYLQNIQAIQPEGPYQLAGWSVGGNLSLRMAAMLQAQGHQVSFLCMFDSYPLQGGQVSLKLDDATVITRMTRAIVGTPRAGMKGLKSAMDEVLGNNDVGNDFLTRIVEDSKLMLDLLANCRYDRFNGDLLFIRATTDILRTEEQQPALWSPYVSGSLIEYEVDAPHECLLQRQYLEQFGDQFAKELLKRQSEALNSEQVANV</sequence>
<dbReference type="PROSITE" id="PS50075">
    <property type="entry name" value="CARRIER"/>
    <property type="match status" value="1"/>
</dbReference>
<feature type="domain" description="Carrier" evidence="4">
    <location>
        <begin position="949"/>
        <end position="1024"/>
    </location>
</feature>
<dbReference type="InterPro" id="IPR010071">
    <property type="entry name" value="AA_adenyl_dom"/>
</dbReference>
<dbReference type="Gene3D" id="3.40.50.1820">
    <property type="entry name" value="alpha/beta hydrolase"/>
    <property type="match status" value="1"/>
</dbReference>
<dbReference type="GO" id="GO:0043041">
    <property type="term" value="P:amino acid activation for nonribosomal peptide biosynthetic process"/>
    <property type="evidence" value="ECO:0007669"/>
    <property type="project" value="TreeGrafter"/>
</dbReference>
<dbReference type="PANTHER" id="PTHR45527:SF1">
    <property type="entry name" value="FATTY ACID SYNTHASE"/>
    <property type="match status" value="1"/>
</dbReference>
<keyword evidence="6" id="KW-1185">Reference proteome</keyword>
<evidence type="ECO:0000259" key="4">
    <source>
        <dbReference type="PROSITE" id="PS50075"/>
    </source>
</evidence>
<dbReference type="InterPro" id="IPR006162">
    <property type="entry name" value="Ppantetheine_attach_site"/>
</dbReference>
<comment type="cofactor">
    <cofactor evidence="1">
        <name>pantetheine 4'-phosphate</name>
        <dbReference type="ChEBI" id="CHEBI:47942"/>
    </cofactor>
</comment>
<dbReference type="SUPFAM" id="SSF47336">
    <property type="entry name" value="ACP-like"/>
    <property type="match status" value="1"/>
</dbReference>
<organism evidence="5 6">
    <name type="scientific">Photobacterium proteolyticum</name>
    <dbReference type="NCBI Taxonomy" id="1903952"/>
    <lineage>
        <taxon>Bacteria</taxon>
        <taxon>Pseudomonadati</taxon>
        <taxon>Pseudomonadota</taxon>
        <taxon>Gammaproteobacteria</taxon>
        <taxon>Vibrionales</taxon>
        <taxon>Vibrionaceae</taxon>
        <taxon>Photobacterium</taxon>
    </lineage>
</organism>
<dbReference type="GO" id="GO:0044550">
    <property type="term" value="P:secondary metabolite biosynthetic process"/>
    <property type="evidence" value="ECO:0007669"/>
    <property type="project" value="TreeGrafter"/>
</dbReference>
<dbReference type="GO" id="GO:0005737">
    <property type="term" value="C:cytoplasm"/>
    <property type="evidence" value="ECO:0007669"/>
    <property type="project" value="TreeGrafter"/>
</dbReference>
<dbReference type="EMBL" id="MJIL01000092">
    <property type="protein sequence ID" value="OLQ72172.1"/>
    <property type="molecule type" value="Genomic_DNA"/>
</dbReference>
<dbReference type="InterPro" id="IPR025110">
    <property type="entry name" value="AMP-bd_C"/>
</dbReference>
<dbReference type="SUPFAM" id="SSF53474">
    <property type="entry name" value="alpha/beta-Hydrolases"/>
    <property type="match status" value="1"/>
</dbReference>
<dbReference type="InterPro" id="IPR001242">
    <property type="entry name" value="Condensation_dom"/>
</dbReference>
<dbReference type="PROSITE" id="PS00455">
    <property type="entry name" value="AMP_BINDING"/>
    <property type="match status" value="1"/>
</dbReference>
<protein>
    <submittedName>
        <fullName evidence="5">Non-ribosomal peptide synthetase</fullName>
    </submittedName>
</protein>
<dbReference type="Gene3D" id="3.30.559.30">
    <property type="entry name" value="Nonribosomal peptide synthetase, condensation domain"/>
    <property type="match status" value="1"/>
</dbReference>